<dbReference type="InterPro" id="IPR038608">
    <property type="entry name" value="Csm1/Pcs1_C_sf"/>
</dbReference>
<dbReference type="GO" id="GO:0051315">
    <property type="term" value="P:attachment of mitotic spindle microtubules to kinetochore"/>
    <property type="evidence" value="ECO:0007669"/>
    <property type="project" value="TreeGrafter"/>
</dbReference>
<sequence length="351" mass="41111">MRKKHTNISKNKERKHTIDCDFSFNEQDDSIDELASSLKSKRNHTNKETPLRKISNIGKFDLSEKENIFSRYSETIEANSCKKRFEKGTTLENNSKGSQKHVQQEVLQIRQNDSKRKFLDIYDENIDMEKRLEETIRKMEEFEEKYNCLKNLRQTEVESNFLAYQEIAESRFKASQALIDSLTKDMDIKDKRLNELSSCLVDLKAQKKEFEKISENLKSTEQALNHAKSQISYLNTKLSSRSKLSMVQLKEELYSDLTGLLIRDVKSDSKKTVFDCLQTGRNGTLHFKLSLFSDPSSHLHERFSYTPLFDQERDAFLLNCLPEYLTDEIIFEKDQAAMFSWRLSSALQKKD</sequence>
<keyword evidence="4" id="KW-1185">Reference proteome</keyword>
<dbReference type="VEuPathDB" id="FungiDB:PNEG_03566"/>
<keyword evidence="1" id="KW-0175">Coiled coil</keyword>
<accession>M7NHT3</accession>
<reference evidence="4" key="1">
    <citation type="journal article" date="2016" name="Nat. Commun.">
        <title>Genome analysis of three Pneumocystis species reveals adaptation mechanisms to life exclusively in mammalian hosts.</title>
        <authorList>
            <person name="Ma L."/>
            <person name="Chen Z."/>
            <person name="Huang D.W."/>
            <person name="Kutty G."/>
            <person name="Ishihara M."/>
            <person name="Wang H."/>
            <person name="Abouelleil A."/>
            <person name="Bishop L."/>
            <person name="Davey E."/>
            <person name="Deng R."/>
            <person name="Deng X."/>
            <person name="Fan L."/>
            <person name="Fantoni G."/>
            <person name="Fitzgerald M."/>
            <person name="Gogineni E."/>
            <person name="Goldberg J.M."/>
            <person name="Handley G."/>
            <person name="Hu X."/>
            <person name="Huber C."/>
            <person name="Jiao X."/>
            <person name="Jones K."/>
            <person name="Levin J.Z."/>
            <person name="Liu Y."/>
            <person name="Macdonald P."/>
            <person name="Melnikov A."/>
            <person name="Raley C."/>
            <person name="Sassi M."/>
            <person name="Sherman B.T."/>
            <person name="Song X."/>
            <person name="Sykes S."/>
            <person name="Tran B."/>
            <person name="Walsh L."/>
            <person name="Xia Y."/>
            <person name="Yang J."/>
            <person name="Young S."/>
            <person name="Zeng Q."/>
            <person name="Zheng X."/>
            <person name="Stephens R."/>
            <person name="Nusbaum C."/>
            <person name="Birren B.W."/>
            <person name="Azadi P."/>
            <person name="Lempicki R.A."/>
            <person name="Cuomo C.A."/>
            <person name="Kovacs J.A."/>
        </authorList>
    </citation>
    <scope>NUCLEOTIDE SEQUENCE [LARGE SCALE GENOMIC DNA]</scope>
    <source>
        <strain evidence="4">B123</strain>
    </source>
</reference>
<dbReference type="AlphaFoldDB" id="M7NHT3"/>
<evidence type="ECO:0000259" key="2">
    <source>
        <dbReference type="Pfam" id="PF12539"/>
    </source>
</evidence>
<dbReference type="STRING" id="1069680.M7NHT3"/>
<dbReference type="FunFam" id="3.90.1150.80:FF:000001">
    <property type="entry name" value="Chromosome segregation protein (Pcs1)"/>
    <property type="match status" value="1"/>
</dbReference>
<dbReference type="GO" id="GO:0072686">
    <property type="term" value="C:mitotic spindle"/>
    <property type="evidence" value="ECO:0007669"/>
    <property type="project" value="TreeGrafter"/>
</dbReference>
<dbReference type="Gene3D" id="3.90.1150.80">
    <property type="match status" value="1"/>
</dbReference>
<feature type="coiled-coil region" evidence="1">
    <location>
        <begin position="200"/>
        <end position="230"/>
    </location>
</feature>
<dbReference type="RefSeq" id="XP_007875659.1">
    <property type="nucleotide sequence ID" value="XM_007877468.1"/>
</dbReference>
<evidence type="ECO:0000256" key="1">
    <source>
        <dbReference type="SAM" id="Coils"/>
    </source>
</evidence>
<name>M7NHT3_PNEMU</name>
<dbReference type="GO" id="GO:0045144">
    <property type="term" value="P:meiotic sister chromatid segregation"/>
    <property type="evidence" value="ECO:0007669"/>
    <property type="project" value="TreeGrafter"/>
</dbReference>
<feature type="domain" description="Monopolin complex subunit Csm1/Pcs1 C-terminal" evidence="2">
    <location>
        <begin position="248"/>
        <end position="333"/>
    </location>
</feature>
<dbReference type="GO" id="GO:0034506">
    <property type="term" value="C:chromosome, centromeric core domain"/>
    <property type="evidence" value="ECO:0007669"/>
    <property type="project" value="TreeGrafter"/>
</dbReference>
<proteinExistence type="predicted"/>
<dbReference type="GO" id="GO:0033551">
    <property type="term" value="C:monopolin complex"/>
    <property type="evidence" value="ECO:0007669"/>
    <property type="project" value="InterPro"/>
</dbReference>
<organism evidence="3 4">
    <name type="scientific">Pneumocystis murina (strain B123)</name>
    <name type="common">Mouse pneumocystis pneumonia agent</name>
    <name type="synonym">Pneumocystis carinii f. sp. muris</name>
    <dbReference type="NCBI Taxonomy" id="1069680"/>
    <lineage>
        <taxon>Eukaryota</taxon>
        <taxon>Fungi</taxon>
        <taxon>Dikarya</taxon>
        <taxon>Ascomycota</taxon>
        <taxon>Taphrinomycotina</taxon>
        <taxon>Pneumocystomycetes</taxon>
        <taxon>Pneumocystaceae</taxon>
        <taxon>Pneumocystis</taxon>
    </lineage>
</organism>
<feature type="coiled-coil region" evidence="1">
    <location>
        <begin position="125"/>
        <end position="152"/>
    </location>
</feature>
<dbReference type="InterPro" id="IPR040349">
    <property type="entry name" value="Csm1/Pcs1"/>
</dbReference>
<dbReference type="OrthoDB" id="2431049at2759"/>
<dbReference type="GeneID" id="19897253"/>
<dbReference type="PANTHER" id="PTHR28006">
    <property type="entry name" value="MONOPOLIN COMPLEX SUBUNIT CSM1"/>
    <property type="match status" value="1"/>
</dbReference>
<dbReference type="InterPro" id="IPR020981">
    <property type="entry name" value="Csm1/Pcs1_C"/>
</dbReference>
<gene>
    <name evidence="3" type="ORF">PNEG_03566</name>
</gene>
<dbReference type="Pfam" id="PF12539">
    <property type="entry name" value="Csm1"/>
    <property type="match status" value="1"/>
</dbReference>
<dbReference type="OMA" id="FYARVIK"/>
<dbReference type="CDD" id="cd23787">
    <property type="entry name" value="RWD_CSM1"/>
    <property type="match status" value="1"/>
</dbReference>
<dbReference type="PANTHER" id="PTHR28006:SF1">
    <property type="entry name" value="MONOPOLIN COMPLEX SUBUNIT CSM1"/>
    <property type="match status" value="1"/>
</dbReference>
<dbReference type="Proteomes" id="UP000011958">
    <property type="component" value="Unassembled WGS sequence"/>
</dbReference>
<dbReference type="GO" id="GO:0005730">
    <property type="term" value="C:nucleolus"/>
    <property type="evidence" value="ECO:0007669"/>
    <property type="project" value="TreeGrafter"/>
</dbReference>
<dbReference type="GO" id="GO:1990644">
    <property type="term" value="F:microtubule site clamp"/>
    <property type="evidence" value="ECO:0007669"/>
    <property type="project" value="TreeGrafter"/>
</dbReference>
<dbReference type="EMBL" id="AFWA02000016">
    <property type="protein sequence ID" value="EMR08128.1"/>
    <property type="molecule type" value="Genomic_DNA"/>
</dbReference>
<evidence type="ECO:0000313" key="4">
    <source>
        <dbReference type="Proteomes" id="UP000011958"/>
    </source>
</evidence>
<evidence type="ECO:0000313" key="3">
    <source>
        <dbReference type="EMBL" id="EMR08128.1"/>
    </source>
</evidence>
<dbReference type="eggNOG" id="ENOG502R6WM">
    <property type="taxonomic scope" value="Eukaryota"/>
</dbReference>
<protein>
    <recommendedName>
        <fullName evidence="2">Monopolin complex subunit Csm1/Pcs1 C-terminal domain-containing protein</fullName>
    </recommendedName>
</protein>
<comment type="caution">
    <text evidence="3">The sequence shown here is derived from an EMBL/GenBank/DDBJ whole genome shotgun (WGS) entry which is preliminary data.</text>
</comment>
<dbReference type="HOGENOM" id="CLU_790154_0_0_1"/>